<keyword evidence="3 5" id="KW-0560">Oxidoreductase</keyword>
<dbReference type="Gene3D" id="3.40.50.720">
    <property type="entry name" value="NAD(P)-binding Rossmann-like Domain"/>
    <property type="match status" value="1"/>
</dbReference>
<feature type="site" description="Important for catalytic activity" evidence="5">
    <location>
        <position position="128"/>
    </location>
</feature>
<dbReference type="SUPFAM" id="SSF51735">
    <property type="entry name" value="NAD(P)-binding Rossmann-fold domains"/>
    <property type="match status" value="1"/>
</dbReference>
<comment type="function">
    <text evidence="5">Catalyzes the two-step NADP-dependent conversion of GDP-4-dehydro-6-deoxy-D-mannose to GDP-fucose, involving an epimerase and a reductase reaction.</text>
</comment>
<keyword evidence="4 5" id="KW-0413">Isomerase</keyword>
<evidence type="ECO:0000313" key="7">
    <source>
        <dbReference type="EMBL" id="MBP1464250.1"/>
    </source>
</evidence>
<dbReference type="Pfam" id="PF01370">
    <property type="entry name" value="Epimerase"/>
    <property type="match status" value="1"/>
</dbReference>
<dbReference type="RefSeq" id="WP_135475749.1">
    <property type="nucleotide sequence ID" value="NZ_SIJK02000001.1"/>
</dbReference>
<dbReference type="EMBL" id="SIJK02000001">
    <property type="protein sequence ID" value="MBP1464250.1"/>
    <property type="molecule type" value="Genomic_DNA"/>
</dbReference>
<evidence type="ECO:0000256" key="5">
    <source>
        <dbReference type="HAMAP-Rule" id="MF_00956"/>
    </source>
</evidence>
<comment type="caution">
    <text evidence="5">Lacks conserved residue(s) required for the propagation of feature annotation.</text>
</comment>
<dbReference type="EC" id="1.1.1.271" evidence="5"/>
<feature type="active site" description="Proton donor/acceptor" evidence="5">
    <location>
        <position position="155"/>
    </location>
</feature>
<accession>A0ABS4D498</accession>
<dbReference type="InterPro" id="IPR028614">
    <property type="entry name" value="GDP_fucose/colitose_synth"/>
</dbReference>
<feature type="binding site" evidence="5">
    <location>
        <position position="159"/>
    </location>
    <ligand>
        <name>NADP(+)</name>
        <dbReference type="ChEBI" id="CHEBI:58349"/>
    </ligand>
</feature>
<evidence type="ECO:0000259" key="6">
    <source>
        <dbReference type="Pfam" id="PF01370"/>
    </source>
</evidence>
<evidence type="ECO:0000256" key="1">
    <source>
        <dbReference type="ARBA" id="ARBA00005959"/>
    </source>
</evidence>
<protein>
    <recommendedName>
        <fullName evidence="5">GDP-L-fucose synthase</fullName>
        <ecNumber evidence="5">1.1.1.271</ecNumber>
    </recommendedName>
    <alternativeName>
        <fullName evidence="5">GDP-4-keto-6-deoxy-D-mannose-3,5-epimerase-4-reductase</fullName>
    </alternativeName>
</protein>
<dbReference type="InterPro" id="IPR036291">
    <property type="entry name" value="NAD(P)-bd_dom_sf"/>
</dbReference>
<reference evidence="7 8" key="1">
    <citation type="submission" date="2021-03" db="EMBL/GenBank/DDBJ databases">
        <authorList>
            <person name="Grouzdev D.S."/>
        </authorList>
    </citation>
    <scope>NUCLEOTIDE SEQUENCE [LARGE SCALE GENOMIC DNA]</scope>
    <source>
        <strain evidence="7 8">M50-1</strain>
    </source>
</reference>
<sequence length="326" mass="35719">MTTQPAADFWHGKTVIVTGGAGFLGCAVVAALRGRGVAEAQIVVPRRAQYDLRRWEAIQALLAETCATQAADPSQVLLIHLAGNVGGIGYNLERPGELLYDNLIMGTQLIEAARQWAIDKCVIVGTVCAYPKVTPVPFREEDLWNGYPEESNAPYGLAKKMLLVQAQAYRQQYGLNAIYLLPVNLYGPGDNVDPTSSHVIPALIRRFVEARTTGQPEVTLWGDGSATREFLYVADAAEGILLAAEHYNEAEPVNLGSGQEIAIRELATLLARLTGYEGRIVWDTARPNGQPRRCLETSRAERLFGFRAQTSFAEGLAETVRWYEQG</sequence>
<comment type="caution">
    <text evidence="7">The sequence shown here is derived from an EMBL/GenBank/DDBJ whole genome shotgun (WGS) entry which is preliminary data.</text>
</comment>
<comment type="pathway">
    <text evidence="5">Nucleotide-sugar biosynthesis; GDP-L-fucose biosynthesis via de novo pathway; GDP-L-fucose from GDP-alpha-D-mannose: step 2/2.</text>
</comment>
<feature type="binding site" evidence="5">
    <location>
        <position position="206"/>
    </location>
    <ligand>
        <name>substrate</name>
    </ligand>
</feature>
<dbReference type="CDD" id="cd05239">
    <property type="entry name" value="GDP_FS_SDR_e"/>
    <property type="match status" value="1"/>
</dbReference>
<comment type="catalytic activity">
    <reaction evidence="5">
        <text>GDP-beta-L-fucose + NADP(+) = GDP-4-dehydro-alpha-D-rhamnose + NADPH + H(+)</text>
        <dbReference type="Rhea" id="RHEA:18885"/>
        <dbReference type="ChEBI" id="CHEBI:15378"/>
        <dbReference type="ChEBI" id="CHEBI:57273"/>
        <dbReference type="ChEBI" id="CHEBI:57783"/>
        <dbReference type="ChEBI" id="CHEBI:57964"/>
        <dbReference type="ChEBI" id="CHEBI:58349"/>
        <dbReference type="EC" id="1.1.1.271"/>
    </reaction>
</comment>
<feature type="binding site" evidence="5">
    <location>
        <position position="221"/>
    </location>
    <ligand>
        <name>substrate</name>
    </ligand>
</feature>
<comment type="similarity">
    <text evidence="1 5">Belongs to the NAD(P)-dependent epimerase/dehydratase family. Fucose synthase subfamily.</text>
</comment>
<dbReference type="InterPro" id="IPR001509">
    <property type="entry name" value="Epimerase_deHydtase"/>
</dbReference>
<feature type="domain" description="NAD-dependent epimerase/dehydratase" evidence="6">
    <location>
        <begin position="15"/>
        <end position="256"/>
    </location>
</feature>
<feature type="binding site" evidence="5">
    <location>
        <position position="198"/>
    </location>
    <ligand>
        <name>NADP(+)</name>
        <dbReference type="ChEBI" id="CHEBI:58349"/>
    </ligand>
</feature>
<organism evidence="7 8">
    <name type="scientific">Candidatus Chloroploca mongolica</name>
    <dbReference type="NCBI Taxonomy" id="2528176"/>
    <lineage>
        <taxon>Bacteria</taxon>
        <taxon>Bacillati</taxon>
        <taxon>Chloroflexota</taxon>
        <taxon>Chloroflexia</taxon>
        <taxon>Chloroflexales</taxon>
        <taxon>Chloroflexineae</taxon>
        <taxon>Oscillochloridaceae</taxon>
        <taxon>Candidatus Chloroploca</taxon>
    </lineage>
</organism>
<keyword evidence="5" id="KW-0511">Multifunctional enzyme</keyword>
<evidence type="ECO:0000256" key="4">
    <source>
        <dbReference type="ARBA" id="ARBA00023235"/>
    </source>
</evidence>
<feature type="site" description="Important for catalytic activity" evidence="5">
    <location>
        <position position="126"/>
    </location>
</feature>
<name>A0ABS4D498_9CHLR</name>
<dbReference type="Gene3D" id="3.90.25.10">
    <property type="entry name" value="UDP-galactose 4-epimerase, domain 1"/>
    <property type="match status" value="1"/>
</dbReference>
<evidence type="ECO:0000313" key="8">
    <source>
        <dbReference type="Proteomes" id="UP001193081"/>
    </source>
</evidence>
<feature type="binding site" evidence="5">
    <location>
        <begin position="19"/>
        <end position="25"/>
    </location>
    <ligand>
        <name>NADP(+)</name>
        <dbReference type="ChEBI" id="CHEBI:58349"/>
    </ligand>
</feature>
<dbReference type="PANTHER" id="PTHR43238">
    <property type="entry name" value="GDP-L-FUCOSE SYNTHASE"/>
    <property type="match status" value="1"/>
</dbReference>
<keyword evidence="2 5" id="KW-0521">NADP</keyword>
<gene>
    <name evidence="5" type="primary">fcl</name>
    <name evidence="7" type="ORF">EYB53_000880</name>
</gene>
<keyword evidence="8" id="KW-1185">Reference proteome</keyword>
<feature type="binding site" evidence="5">
    <location>
        <position position="228"/>
    </location>
    <ligand>
        <name>substrate</name>
    </ligand>
</feature>
<evidence type="ECO:0000256" key="2">
    <source>
        <dbReference type="ARBA" id="ARBA00022857"/>
    </source>
</evidence>
<dbReference type="PANTHER" id="PTHR43238:SF1">
    <property type="entry name" value="GDP-L-FUCOSE SYNTHASE"/>
    <property type="match status" value="1"/>
</dbReference>
<dbReference type="HAMAP" id="MF_00956">
    <property type="entry name" value="GDP_fucose_synth"/>
    <property type="match status" value="1"/>
</dbReference>
<dbReference type="Proteomes" id="UP001193081">
    <property type="component" value="Unassembled WGS sequence"/>
</dbReference>
<proteinExistence type="inferred from homology"/>
<evidence type="ECO:0000256" key="3">
    <source>
        <dbReference type="ARBA" id="ARBA00023002"/>
    </source>
</evidence>
<feature type="binding site" evidence="5">
    <location>
        <begin position="182"/>
        <end position="185"/>
    </location>
    <ligand>
        <name>NADP(+)</name>
        <dbReference type="ChEBI" id="CHEBI:58349"/>
    </ligand>
</feature>